<dbReference type="OMA" id="WENGNGQ"/>
<feature type="compositionally biased region" description="Gly residues" evidence="1">
    <location>
        <begin position="141"/>
        <end position="173"/>
    </location>
</feature>
<feature type="compositionally biased region" description="Low complexity" evidence="1">
    <location>
        <begin position="275"/>
        <end position="288"/>
    </location>
</feature>
<evidence type="ECO:0000256" key="2">
    <source>
        <dbReference type="SAM" id="SignalP"/>
    </source>
</evidence>
<feature type="region of interest" description="Disordered" evidence="1">
    <location>
        <begin position="79"/>
        <end position="338"/>
    </location>
</feature>
<feature type="compositionally biased region" description="Low complexity" evidence="1">
    <location>
        <begin position="248"/>
        <end position="260"/>
    </location>
</feature>
<protein>
    <submittedName>
        <fullName evidence="3">GG11328</fullName>
    </submittedName>
</protein>
<feature type="compositionally biased region" description="Low complexity" evidence="1">
    <location>
        <begin position="110"/>
        <end position="133"/>
    </location>
</feature>
<evidence type="ECO:0000256" key="1">
    <source>
        <dbReference type="SAM" id="MobiDB-lite"/>
    </source>
</evidence>
<dbReference type="KEGG" id="der:6554417"/>
<feature type="signal peptide" evidence="2">
    <location>
        <begin position="1"/>
        <end position="29"/>
    </location>
</feature>
<dbReference type="Proteomes" id="UP000008711">
    <property type="component" value="Unassembled WGS sequence"/>
</dbReference>
<evidence type="ECO:0000313" key="3">
    <source>
        <dbReference type="EMBL" id="EDV53788.1"/>
    </source>
</evidence>
<dbReference type="AlphaFoldDB" id="B3P6W8"/>
<reference evidence="3 4" key="1">
    <citation type="journal article" date="2007" name="Nature">
        <title>Evolution of genes and genomes on the Drosophila phylogeny.</title>
        <authorList>
            <consortium name="Drosophila 12 Genomes Consortium"/>
            <person name="Clark A.G."/>
            <person name="Eisen M.B."/>
            <person name="Smith D.R."/>
            <person name="Bergman C.M."/>
            <person name="Oliver B."/>
            <person name="Markow T.A."/>
            <person name="Kaufman T.C."/>
            <person name="Kellis M."/>
            <person name="Gelbart W."/>
            <person name="Iyer V.N."/>
            <person name="Pollard D.A."/>
            <person name="Sackton T.B."/>
            <person name="Larracuente A.M."/>
            <person name="Singh N.D."/>
            <person name="Abad J.P."/>
            <person name="Abt D.N."/>
            <person name="Adryan B."/>
            <person name="Aguade M."/>
            <person name="Akashi H."/>
            <person name="Anderson W.W."/>
            <person name="Aquadro C.F."/>
            <person name="Ardell D.H."/>
            <person name="Arguello R."/>
            <person name="Artieri C.G."/>
            <person name="Barbash D.A."/>
            <person name="Barker D."/>
            <person name="Barsanti P."/>
            <person name="Batterham P."/>
            <person name="Batzoglou S."/>
            <person name="Begun D."/>
            <person name="Bhutkar A."/>
            <person name="Blanco E."/>
            <person name="Bosak S.A."/>
            <person name="Bradley R.K."/>
            <person name="Brand A.D."/>
            <person name="Brent M.R."/>
            <person name="Brooks A.N."/>
            <person name="Brown R.H."/>
            <person name="Butlin R.K."/>
            <person name="Caggese C."/>
            <person name="Calvi B.R."/>
            <person name="Bernardo de Carvalho A."/>
            <person name="Caspi A."/>
            <person name="Castrezana S."/>
            <person name="Celniker S.E."/>
            <person name="Chang J.L."/>
            <person name="Chapple C."/>
            <person name="Chatterji S."/>
            <person name="Chinwalla A."/>
            <person name="Civetta A."/>
            <person name="Clifton S.W."/>
            <person name="Comeron J.M."/>
            <person name="Costello J.C."/>
            <person name="Coyne J.A."/>
            <person name="Daub J."/>
            <person name="David R.G."/>
            <person name="Delcher A.L."/>
            <person name="Delehaunty K."/>
            <person name="Do C.B."/>
            <person name="Ebling H."/>
            <person name="Edwards K."/>
            <person name="Eickbush T."/>
            <person name="Evans J.D."/>
            <person name="Filipski A."/>
            <person name="Findeiss S."/>
            <person name="Freyhult E."/>
            <person name="Fulton L."/>
            <person name="Fulton R."/>
            <person name="Garcia A.C."/>
            <person name="Gardiner A."/>
            <person name="Garfield D.A."/>
            <person name="Garvin B.E."/>
            <person name="Gibson G."/>
            <person name="Gilbert D."/>
            <person name="Gnerre S."/>
            <person name="Godfrey J."/>
            <person name="Good R."/>
            <person name="Gotea V."/>
            <person name="Gravely B."/>
            <person name="Greenberg A.J."/>
            <person name="Griffiths-Jones S."/>
            <person name="Gross S."/>
            <person name="Guigo R."/>
            <person name="Gustafson E.A."/>
            <person name="Haerty W."/>
            <person name="Hahn M.W."/>
            <person name="Halligan D.L."/>
            <person name="Halpern A.L."/>
            <person name="Halter G.M."/>
            <person name="Han M.V."/>
            <person name="Heger A."/>
            <person name="Hillier L."/>
            <person name="Hinrichs A.S."/>
            <person name="Holmes I."/>
            <person name="Hoskins R.A."/>
            <person name="Hubisz M.J."/>
            <person name="Hultmark D."/>
            <person name="Huntley M.A."/>
            <person name="Jaffe D.B."/>
            <person name="Jagadeeshan S."/>
            <person name="Jeck W.R."/>
            <person name="Johnson J."/>
            <person name="Jones C.D."/>
            <person name="Jordan W.C."/>
            <person name="Karpen G.H."/>
            <person name="Kataoka E."/>
            <person name="Keightley P.D."/>
            <person name="Kheradpour P."/>
            <person name="Kirkness E.F."/>
            <person name="Koerich L.B."/>
            <person name="Kristiansen K."/>
            <person name="Kudrna D."/>
            <person name="Kulathinal R.J."/>
            <person name="Kumar S."/>
            <person name="Kwok R."/>
            <person name="Lander E."/>
            <person name="Langley C.H."/>
            <person name="Lapoint R."/>
            <person name="Lazzaro B.P."/>
            <person name="Lee S.J."/>
            <person name="Levesque L."/>
            <person name="Li R."/>
            <person name="Lin C.F."/>
            <person name="Lin M.F."/>
            <person name="Lindblad-Toh K."/>
            <person name="Llopart A."/>
            <person name="Long M."/>
            <person name="Low L."/>
            <person name="Lozovsky E."/>
            <person name="Lu J."/>
            <person name="Luo M."/>
            <person name="Machado C.A."/>
            <person name="Makalowski W."/>
            <person name="Marzo M."/>
            <person name="Matsuda M."/>
            <person name="Matzkin L."/>
            <person name="McAllister B."/>
            <person name="McBride C.S."/>
            <person name="McKernan B."/>
            <person name="McKernan K."/>
            <person name="Mendez-Lago M."/>
            <person name="Minx P."/>
            <person name="Mollenhauer M.U."/>
            <person name="Montooth K."/>
            <person name="Mount S.M."/>
            <person name="Mu X."/>
            <person name="Myers E."/>
            <person name="Negre B."/>
            <person name="Newfeld S."/>
            <person name="Nielsen R."/>
            <person name="Noor M.A."/>
            <person name="O'Grady P."/>
            <person name="Pachter L."/>
            <person name="Papaceit M."/>
            <person name="Parisi M.J."/>
            <person name="Parisi M."/>
            <person name="Parts L."/>
            <person name="Pedersen J.S."/>
            <person name="Pesole G."/>
            <person name="Phillippy A.M."/>
            <person name="Ponting C.P."/>
            <person name="Pop M."/>
            <person name="Porcelli D."/>
            <person name="Powell J.R."/>
            <person name="Prohaska S."/>
            <person name="Pruitt K."/>
            <person name="Puig M."/>
            <person name="Quesneville H."/>
            <person name="Ram K.R."/>
            <person name="Rand D."/>
            <person name="Rasmussen M.D."/>
            <person name="Reed L.K."/>
            <person name="Reenan R."/>
            <person name="Reily A."/>
            <person name="Remington K.A."/>
            <person name="Rieger T.T."/>
            <person name="Ritchie M.G."/>
            <person name="Robin C."/>
            <person name="Rogers Y.H."/>
            <person name="Rohde C."/>
            <person name="Rozas J."/>
            <person name="Rubenfield M.J."/>
            <person name="Ruiz A."/>
            <person name="Russo S."/>
            <person name="Salzberg S.L."/>
            <person name="Sanchez-Gracia A."/>
            <person name="Saranga D.J."/>
            <person name="Sato H."/>
            <person name="Schaeffer S.W."/>
            <person name="Schatz M.C."/>
            <person name="Schlenke T."/>
            <person name="Schwartz R."/>
            <person name="Segarra C."/>
            <person name="Singh R.S."/>
            <person name="Sirot L."/>
            <person name="Sirota M."/>
            <person name="Sisneros N.B."/>
            <person name="Smith C.D."/>
            <person name="Smith T.F."/>
            <person name="Spieth J."/>
            <person name="Stage D.E."/>
            <person name="Stark A."/>
            <person name="Stephan W."/>
            <person name="Strausberg R.L."/>
            <person name="Strempel S."/>
            <person name="Sturgill D."/>
            <person name="Sutton G."/>
            <person name="Sutton G.G."/>
            <person name="Tao W."/>
            <person name="Teichmann S."/>
            <person name="Tobari Y.N."/>
            <person name="Tomimura Y."/>
            <person name="Tsolas J.M."/>
            <person name="Valente V.L."/>
            <person name="Venter E."/>
            <person name="Venter J.C."/>
            <person name="Vicario S."/>
            <person name="Vieira F.G."/>
            <person name="Vilella A.J."/>
            <person name="Villasante A."/>
            <person name="Walenz B."/>
            <person name="Wang J."/>
            <person name="Wasserman M."/>
            <person name="Watts T."/>
            <person name="Wilson D."/>
            <person name="Wilson R.K."/>
            <person name="Wing R.A."/>
            <person name="Wolfner M.F."/>
            <person name="Wong A."/>
            <person name="Wong G.K."/>
            <person name="Wu C.I."/>
            <person name="Wu G."/>
            <person name="Yamamoto D."/>
            <person name="Yang H.P."/>
            <person name="Yang S.P."/>
            <person name="Yorke J.A."/>
            <person name="Yoshida K."/>
            <person name="Zdobnov E."/>
            <person name="Zhang P."/>
            <person name="Zhang Y."/>
            <person name="Zimin A.V."/>
            <person name="Baldwin J."/>
            <person name="Abdouelleil A."/>
            <person name="Abdulkadir J."/>
            <person name="Abebe A."/>
            <person name="Abera B."/>
            <person name="Abreu J."/>
            <person name="Acer S.C."/>
            <person name="Aftuck L."/>
            <person name="Alexander A."/>
            <person name="An P."/>
            <person name="Anderson E."/>
            <person name="Anderson S."/>
            <person name="Arachi H."/>
            <person name="Azer M."/>
            <person name="Bachantsang P."/>
            <person name="Barry A."/>
            <person name="Bayul T."/>
            <person name="Berlin A."/>
            <person name="Bessette D."/>
            <person name="Bloom T."/>
            <person name="Blye J."/>
            <person name="Boguslavskiy L."/>
            <person name="Bonnet C."/>
            <person name="Boukhgalter B."/>
            <person name="Bourzgui I."/>
            <person name="Brown A."/>
            <person name="Cahill P."/>
            <person name="Channer S."/>
            <person name="Cheshatsang Y."/>
            <person name="Chuda L."/>
            <person name="Citroen M."/>
            <person name="Collymore A."/>
            <person name="Cooke P."/>
            <person name="Costello M."/>
            <person name="D'Aco K."/>
            <person name="Daza R."/>
            <person name="De Haan G."/>
            <person name="DeGray S."/>
            <person name="DeMaso C."/>
            <person name="Dhargay N."/>
            <person name="Dooley K."/>
            <person name="Dooley E."/>
            <person name="Doricent M."/>
            <person name="Dorje P."/>
            <person name="Dorjee K."/>
            <person name="Dupes A."/>
            <person name="Elong R."/>
            <person name="Falk J."/>
            <person name="Farina A."/>
            <person name="Faro S."/>
            <person name="Ferguson D."/>
            <person name="Fisher S."/>
            <person name="Foley C.D."/>
            <person name="Franke A."/>
            <person name="Friedrich D."/>
            <person name="Gadbois L."/>
            <person name="Gearin G."/>
            <person name="Gearin C.R."/>
            <person name="Giannoukos G."/>
            <person name="Goode T."/>
            <person name="Graham J."/>
            <person name="Grandbois E."/>
            <person name="Grewal S."/>
            <person name="Gyaltsen K."/>
            <person name="Hafez N."/>
            <person name="Hagos B."/>
            <person name="Hall J."/>
            <person name="Henson C."/>
            <person name="Hollinger A."/>
            <person name="Honan T."/>
            <person name="Huard M.D."/>
            <person name="Hughes L."/>
            <person name="Hurhula B."/>
            <person name="Husby M.E."/>
            <person name="Kamat A."/>
            <person name="Kanga B."/>
            <person name="Kashin S."/>
            <person name="Khazanovich D."/>
            <person name="Kisner P."/>
            <person name="Lance K."/>
            <person name="Lara M."/>
            <person name="Lee W."/>
            <person name="Lennon N."/>
            <person name="Letendre F."/>
            <person name="LeVine R."/>
            <person name="Lipovsky A."/>
            <person name="Liu X."/>
            <person name="Liu J."/>
            <person name="Liu S."/>
            <person name="Lokyitsang T."/>
            <person name="Lokyitsang Y."/>
            <person name="Lubonja R."/>
            <person name="Lui A."/>
            <person name="MacDonald P."/>
            <person name="Magnisalis V."/>
            <person name="Maru K."/>
            <person name="Matthews C."/>
            <person name="McCusker W."/>
            <person name="McDonough S."/>
            <person name="Mehta T."/>
            <person name="Meldrim J."/>
            <person name="Meneus L."/>
            <person name="Mihai O."/>
            <person name="Mihalev A."/>
            <person name="Mihova T."/>
            <person name="Mittelman R."/>
            <person name="Mlenga V."/>
            <person name="Montmayeur A."/>
            <person name="Mulrain L."/>
            <person name="Navidi A."/>
            <person name="Naylor J."/>
            <person name="Negash T."/>
            <person name="Nguyen T."/>
            <person name="Nguyen N."/>
            <person name="Nicol R."/>
            <person name="Norbu C."/>
            <person name="Norbu N."/>
            <person name="Novod N."/>
            <person name="O'Neill B."/>
            <person name="Osman S."/>
            <person name="Markiewicz E."/>
            <person name="Oyono O.L."/>
            <person name="Patti C."/>
            <person name="Phunkhang P."/>
            <person name="Pierre F."/>
            <person name="Priest M."/>
            <person name="Raghuraman S."/>
            <person name="Rege F."/>
            <person name="Reyes R."/>
            <person name="Rise C."/>
            <person name="Rogov P."/>
            <person name="Ross K."/>
            <person name="Ryan E."/>
            <person name="Settipalli S."/>
            <person name="Shea T."/>
            <person name="Sherpa N."/>
            <person name="Shi L."/>
            <person name="Shih D."/>
            <person name="Sparrow T."/>
            <person name="Spaulding J."/>
            <person name="Stalker J."/>
            <person name="Stange-Thomann N."/>
            <person name="Stavropoulos S."/>
            <person name="Stone C."/>
            <person name="Strader C."/>
            <person name="Tesfaye S."/>
            <person name="Thomson T."/>
            <person name="Thoulutsang Y."/>
            <person name="Thoulutsang D."/>
            <person name="Topham K."/>
            <person name="Topping I."/>
            <person name="Tsamla T."/>
            <person name="Vassiliev H."/>
            <person name="Vo A."/>
            <person name="Wangchuk T."/>
            <person name="Wangdi T."/>
            <person name="Weiand M."/>
            <person name="Wilkinson J."/>
            <person name="Wilson A."/>
            <person name="Yadav S."/>
            <person name="Young G."/>
            <person name="Yu Q."/>
            <person name="Zembek L."/>
            <person name="Zhong D."/>
            <person name="Zimmer A."/>
            <person name="Zwirko Z."/>
            <person name="Jaffe D.B."/>
            <person name="Alvarez P."/>
            <person name="Brockman W."/>
            <person name="Butler J."/>
            <person name="Chin C."/>
            <person name="Gnerre S."/>
            <person name="Grabherr M."/>
            <person name="Kleber M."/>
            <person name="Mauceli E."/>
            <person name="MacCallum I."/>
        </authorList>
    </citation>
    <scope>NUCLEOTIDE SEQUENCE [LARGE SCALE GENOMIC DNA]</scope>
    <source>
        <strain evidence="3 4">TSC#14021-0224.01</strain>
    </source>
</reference>
<accession>B3P6W8</accession>
<gene>
    <name evidence="3" type="primary">Dere\GG11328</name>
    <name evidence="3" type="ORF">Dere_GG11328</name>
</gene>
<feature type="compositionally biased region" description="Pro residues" evidence="1">
    <location>
        <begin position="310"/>
        <end position="323"/>
    </location>
</feature>
<sequence>MTRSSPAWCAGQAWVVCIFSSIWIRTCLAQFAMSSSSPAGAVASAGGVTVVAQLPGFEVINGLINAMHNNRFNQQQQFERQQQGWPGMGPGPGPNRRGMPRPGFAPPNLQQQTPPGWPAGWQWGAGGNQNQPGFGWDQAGFGPGPGWNGGRGQGHEWNGGGGTGPGWNGGGGRGPPPSSGWNRGGGRGPPPNPGWNRGGPARPDWNGGGPPPSRPGWNGGGPPQPRPEWNGGMEQEWENYPRLPDQPNPNDANTNLNPNSEPNPTPQPPVPGASFPATTPTPAATFPTIQPRPTAQPTKDTLIIGTNRPPLVPPHNPEPPTPTFPTWIVPEPLPKPLDESSENRAIIFPSSSKFIHVPNQEAPSVPIDVR</sequence>
<dbReference type="EMBL" id="CH954182">
    <property type="protein sequence ID" value="EDV53788.1"/>
    <property type="molecule type" value="Genomic_DNA"/>
</dbReference>
<keyword evidence="4" id="KW-1185">Reference proteome</keyword>
<dbReference type="HOGENOM" id="CLU_850650_0_0_1"/>
<feature type="chain" id="PRO_5002793680" evidence="2">
    <location>
        <begin position="30"/>
        <end position="370"/>
    </location>
</feature>
<evidence type="ECO:0000313" key="4">
    <source>
        <dbReference type="Proteomes" id="UP000008711"/>
    </source>
</evidence>
<feature type="compositionally biased region" description="Pro residues" evidence="1">
    <location>
        <begin position="261"/>
        <end position="271"/>
    </location>
</feature>
<reference evidence="3 4" key="2">
    <citation type="journal article" date="2008" name="Bioinformatics">
        <title>Assembly reconciliation.</title>
        <authorList>
            <person name="Zimin A.V."/>
            <person name="Smith D.R."/>
            <person name="Sutton G."/>
            <person name="Yorke J.A."/>
        </authorList>
    </citation>
    <scope>NUCLEOTIDE SEQUENCE [LARGE SCALE GENOMIC DNA]</scope>
    <source>
        <strain evidence="3 4">TSC#14021-0224.01</strain>
    </source>
</reference>
<name>B3P6W8_DROER</name>
<organism evidence="3 4">
    <name type="scientific">Drosophila erecta</name>
    <name type="common">Fruit fly</name>
    <dbReference type="NCBI Taxonomy" id="7220"/>
    <lineage>
        <taxon>Eukaryota</taxon>
        <taxon>Metazoa</taxon>
        <taxon>Ecdysozoa</taxon>
        <taxon>Arthropoda</taxon>
        <taxon>Hexapoda</taxon>
        <taxon>Insecta</taxon>
        <taxon>Pterygota</taxon>
        <taxon>Neoptera</taxon>
        <taxon>Endopterygota</taxon>
        <taxon>Diptera</taxon>
        <taxon>Brachycera</taxon>
        <taxon>Muscomorpha</taxon>
        <taxon>Ephydroidea</taxon>
        <taxon>Drosophilidae</taxon>
        <taxon>Drosophila</taxon>
        <taxon>Sophophora</taxon>
    </lineage>
</organism>
<proteinExistence type="predicted"/>
<dbReference type="eggNOG" id="ENOG502QQEE">
    <property type="taxonomic scope" value="Eukaryota"/>
</dbReference>
<dbReference type="OrthoDB" id="7873217at2759"/>
<feature type="compositionally biased region" description="Low complexity" evidence="1">
    <location>
        <begin position="194"/>
        <end position="203"/>
    </location>
</feature>
<dbReference type="PhylomeDB" id="B3P6W8"/>
<keyword evidence="2" id="KW-0732">Signal</keyword>